<feature type="compositionally biased region" description="Acidic residues" evidence="5">
    <location>
        <begin position="127"/>
        <end position="152"/>
    </location>
</feature>
<dbReference type="GO" id="GO:0005730">
    <property type="term" value="C:nucleolus"/>
    <property type="evidence" value="ECO:0007669"/>
    <property type="project" value="UniProtKB-SubCell"/>
</dbReference>
<feature type="domain" description="RRM" evidence="6">
    <location>
        <begin position="208"/>
        <end position="286"/>
    </location>
</feature>
<dbReference type="EMBL" id="JAFJYH010000291">
    <property type="protein sequence ID" value="KAG4413898.1"/>
    <property type="molecule type" value="Genomic_DNA"/>
</dbReference>
<feature type="compositionally biased region" description="Basic residues" evidence="5">
    <location>
        <begin position="528"/>
        <end position="539"/>
    </location>
</feature>
<dbReference type="Proteomes" id="UP000664132">
    <property type="component" value="Unassembled WGS sequence"/>
</dbReference>
<reference evidence="7" key="1">
    <citation type="submission" date="2021-02" db="EMBL/GenBank/DDBJ databases">
        <title>Genome sequence Cadophora malorum strain M34.</title>
        <authorList>
            <person name="Stefanovic E."/>
            <person name="Vu D."/>
            <person name="Scully C."/>
            <person name="Dijksterhuis J."/>
            <person name="Roader J."/>
            <person name="Houbraken J."/>
        </authorList>
    </citation>
    <scope>NUCLEOTIDE SEQUENCE</scope>
    <source>
        <strain evidence="7">M34</strain>
    </source>
</reference>
<comment type="caution">
    <text evidence="7">The sequence shown here is derived from an EMBL/GenBank/DDBJ whole genome shotgun (WGS) entry which is preliminary data.</text>
</comment>
<sequence length="539" mass="59219">MAKDTQSKKRKASVPEVEAEKVKKVKNAVATPSEAPAKKRKATDDAAPTKMKKTKTPKDTSEVKAATPTDKAPKKSSSTLKEALKDSKEVPDSTKKQTAEPKKTTAVSAKKTASKEKADKLAKPEIEADEELDSGLEDEDKDMDEESDSEPDDQTKAMLKGFESDGDDDEVDDGLPEGTAVPVRKQLSKKEEKKLAKIKESEASDKPGVVYIGRIPHGFYENEMRAYFGQFGKILQLRMSRNKKTGAGKHYGWIKFESSVVADIVARTMDNYLMFGHILKVKLIPEEQVNEAWFKGANKRFKKVPWNKMQGRNLEQGKSEESWNTKVEQEAEKREKRAKKLKEIGYEFKAPALKSATGVAKPKAPEELTNGESEVKAIEAAPVVEEAHKPAKKGKKAKNTQAGVSKEENQAVTIPPTKEDVAESINALIAEVAEKPKKGKKVKVVKATEAVVDEPAVVATEESTESKPKKEKKVKKTKIVETAETSEAAVLEPEADIPEKKLKTKKSKTSRVETTVTPVAAPEETAKKSKKVKKAKASA</sequence>
<keyword evidence="8" id="KW-1185">Reference proteome</keyword>
<dbReference type="PROSITE" id="PS50102">
    <property type="entry name" value="RRM"/>
    <property type="match status" value="1"/>
</dbReference>
<organism evidence="7 8">
    <name type="scientific">Cadophora malorum</name>
    <dbReference type="NCBI Taxonomy" id="108018"/>
    <lineage>
        <taxon>Eukaryota</taxon>
        <taxon>Fungi</taxon>
        <taxon>Dikarya</taxon>
        <taxon>Ascomycota</taxon>
        <taxon>Pezizomycotina</taxon>
        <taxon>Leotiomycetes</taxon>
        <taxon>Helotiales</taxon>
        <taxon>Ploettnerulaceae</taxon>
        <taxon>Cadophora</taxon>
    </lineage>
</organism>
<protein>
    <recommendedName>
        <fullName evidence="6">RRM domain-containing protein</fullName>
    </recommendedName>
</protein>
<evidence type="ECO:0000256" key="4">
    <source>
        <dbReference type="PROSITE-ProRule" id="PRU00176"/>
    </source>
</evidence>
<feature type="compositionally biased region" description="Basic and acidic residues" evidence="5">
    <location>
        <begin position="113"/>
        <end position="126"/>
    </location>
</feature>
<evidence type="ECO:0000313" key="8">
    <source>
        <dbReference type="Proteomes" id="UP000664132"/>
    </source>
</evidence>
<gene>
    <name evidence="7" type="ORF">IFR04_012993</name>
</gene>
<feature type="region of interest" description="Disordered" evidence="5">
    <location>
        <begin position="1"/>
        <end position="187"/>
    </location>
</feature>
<keyword evidence="3" id="KW-0539">Nucleus</keyword>
<feature type="region of interest" description="Disordered" evidence="5">
    <location>
        <begin position="457"/>
        <end position="539"/>
    </location>
</feature>
<dbReference type="GO" id="GO:0003723">
    <property type="term" value="F:RNA binding"/>
    <property type="evidence" value="ECO:0007669"/>
    <property type="project" value="UniProtKB-UniRule"/>
</dbReference>
<dbReference type="InterPro" id="IPR035979">
    <property type="entry name" value="RBD_domain_sf"/>
</dbReference>
<evidence type="ECO:0000256" key="5">
    <source>
        <dbReference type="SAM" id="MobiDB-lite"/>
    </source>
</evidence>
<evidence type="ECO:0000256" key="3">
    <source>
        <dbReference type="ARBA" id="ARBA00023242"/>
    </source>
</evidence>
<proteinExistence type="predicted"/>
<dbReference type="InterPro" id="IPR012677">
    <property type="entry name" value="Nucleotide-bd_a/b_plait_sf"/>
</dbReference>
<evidence type="ECO:0000256" key="2">
    <source>
        <dbReference type="ARBA" id="ARBA00022884"/>
    </source>
</evidence>
<comment type="subcellular location">
    <subcellularLocation>
        <location evidence="1">Nucleus</location>
        <location evidence="1">Nucleolus</location>
    </subcellularLocation>
</comment>
<dbReference type="OrthoDB" id="21467at2759"/>
<evidence type="ECO:0000313" key="7">
    <source>
        <dbReference type="EMBL" id="KAG4413898.1"/>
    </source>
</evidence>
<dbReference type="Pfam" id="PF00076">
    <property type="entry name" value="RRM_1"/>
    <property type="match status" value="1"/>
</dbReference>
<keyword evidence="2 4" id="KW-0694">RNA-binding</keyword>
<evidence type="ECO:0000259" key="6">
    <source>
        <dbReference type="PROSITE" id="PS50102"/>
    </source>
</evidence>
<feature type="compositionally biased region" description="Basic and acidic residues" evidence="5">
    <location>
        <begin position="82"/>
        <end position="103"/>
    </location>
</feature>
<dbReference type="Gene3D" id="3.30.70.330">
    <property type="match status" value="1"/>
</dbReference>
<dbReference type="SUPFAM" id="SSF54928">
    <property type="entry name" value="RNA-binding domain, RBD"/>
    <property type="match status" value="1"/>
</dbReference>
<accession>A0A8H7T7V4</accession>
<dbReference type="InterPro" id="IPR000504">
    <property type="entry name" value="RRM_dom"/>
</dbReference>
<feature type="compositionally biased region" description="Acidic residues" evidence="5">
    <location>
        <begin position="164"/>
        <end position="175"/>
    </location>
</feature>
<feature type="region of interest" description="Disordered" evidence="5">
    <location>
        <begin position="381"/>
        <end position="417"/>
    </location>
</feature>
<dbReference type="PANTHER" id="PTHR46754">
    <property type="entry name" value="MKI67 FHA DOMAIN-INTERACTING NUCLEOLAR PHOSPHOPROTEIN"/>
    <property type="match status" value="1"/>
</dbReference>
<dbReference type="CDD" id="cd12307">
    <property type="entry name" value="RRM_NIFK_like"/>
    <property type="match status" value="1"/>
</dbReference>
<dbReference type="AlphaFoldDB" id="A0A8H7T7V4"/>
<name>A0A8H7T7V4_9HELO</name>
<dbReference type="SMART" id="SM00360">
    <property type="entry name" value="RRM"/>
    <property type="match status" value="1"/>
</dbReference>
<evidence type="ECO:0000256" key="1">
    <source>
        <dbReference type="ARBA" id="ARBA00004604"/>
    </source>
</evidence>